<dbReference type="Proteomes" id="UP001163603">
    <property type="component" value="Chromosome 8"/>
</dbReference>
<gene>
    <name evidence="1" type="ORF">Pint_14493</name>
</gene>
<comment type="caution">
    <text evidence="1">The sequence shown here is derived from an EMBL/GenBank/DDBJ whole genome shotgun (WGS) entry which is preliminary data.</text>
</comment>
<keyword evidence="2" id="KW-1185">Reference proteome</keyword>
<proteinExistence type="predicted"/>
<protein>
    <submittedName>
        <fullName evidence="1">Uncharacterized protein</fullName>
    </submittedName>
</protein>
<reference evidence="2" key="1">
    <citation type="journal article" date="2023" name="G3 (Bethesda)">
        <title>Genome assembly and association tests identify interacting loci associated with vigor, precocity, and sex in interspecific pistachio rootstocks.</title>
        <authorList>
            <person name="Palmer W."/>
            <person name="Jacygrad E."/>
            <person name="Sagayaradj S."/>
            <person name="Cavanaugh K."/>
            <person name="Han R."/>
            <person name="Bertier L."/>
            <person name="Beede B."/>
            <person name="Kafkas S."/>
            <person name="Golino D."/>
            <person name="Preece J."/>
            <person name="Michelmore R."/>
        </authorList>
    </citation>
    <scope>NUCLEOTIDE SEQUENCE [LARGE SCALE GENOMIC DNA]</scope>
</reference>
<organism evidence="1 2">
    <name type="scientific">Pistacia integerrima</name>
    <dbReference type="NCBI Taxonomy" id="434235"/>
    <lineage>
        <taxon>Eukaryota</taxon>
        <taxon>Viridiplantae</taxon>
        <taxon>Streptophyta</taxon>
        <taxon>Embryophyta</taxon>
        <taxon>Tracheophyta</taxon>
        <taxon>Spermatophyta</taxon>
        <taxon>Magnoliopsida</taxon>
        <taxon>eudicotyledons</taxon>
        <taxon>Gunneridae</taxon>
        <taxon>Pentapetalae</taxon>
        <taxon>rosids</taxon>
        <taxon>malvids</taxon>
        <taxon>Sapindales</taxon>
        <taxon>Anacardiaceae</taxon>
        <taxon>Pistacia</taxon>
    </lineage>
</organism>
<evidence type="ECO:0000313" key="1">
    <source>
        <dbReference type="EMBL" id="KAJ0031030.1"/>
    </source>
</evidence>
<evidence type="ECO:0000313" key="2">
    <source>
        <dbReference type="Proteomes" id="UP001163603"/>
    </source>
</evidence>
<accession>A0ACC0YA39</accession>
<dbReference type="EMBL" id="CM047743">
    <property type="protein sequence ID" value="KAJ0031030.1"/>
    <property type="molecule type" value="Genomic_DNA"/>
</dbReference>
<sequence>MIISWIFNSLDSSLHDSVVFFDTAREIWVDLEERLSQGNAPRVHQLRTEIVNTQQKDMSIAAYYTKLKGLWDEYNAYSQILPCTCGSAKAIAVEKEKEKVHQFLMGLNEKYNVVRSQILNTDPFPSLARSYALVSQEEKQQQIATTRGATIVEAATFAASKNNLKVVTRSNNGNRDTSKLYCDHCKKNKHTKETCFELHGYPDWWEKNKTKSTRGKMANQTQTMNTTGQSTGSPIGGLTKEQYTQLMSLLNLDKTHNLNPIANFAGKANSLSNGSVEWILDSGPSHEEADWHG</sequence>
<name>A0ACC0YA39_9ROSI</name>